<protein>
    <submittedName>
        <fullName evidence="1">Reverse transcriptase</fullName>
    </submittedName>
</protein>
<keyword evidence="1" id="KW-0695">RNA-directed DNA polymerase</keyword>
<dbReference type="InterPro" id="IPR043502">
    <property type="entry name" value="DNA/RNA_pol_sf"/>
</dbReference>
<sequence length="240" mass="27602">MAAFPPIGCTREDEIKRRNIRHGEESMERKRRGNDRGSSTIAAIVFFAAGDGEPVEKSSEDALPRMDRHWNASILNVLIRLTSVDFTGEFRMSFGLCNTLASFQRCMMSIFSDMIEDIMEVFMDDFSVYGKTFGHCLQNLDKVLQRCQEKDLLPPPVNIKGIRSFLGHAGFYRKLVEMEDRMPIPYPDSYENVAKAHTQERKRLYADVGDIESAFNNRQHGRPGLLHNDSWRAFRTFPIQ</sequence>
<dbReference type="PANTHER" id="PTHR24559">
    <property type="entry name" value="TRANSPOSON TY3-I GAG-POL POLYPROTEIN"/>
    <property type="match status" value="1"/>
</dbReference>
<dbReference type="EMBL" id="AC091732">
    <property type="protein sequence ID" value="AAL77163.1"/>
    <property type="molecule type" value="Genomic_DNA"/>
</dbReference>
<dbReference type="Proteomes" id="UP000000763">
    <property type="component" value="Chromosome 10"/>
</dbReference>
<dbReference type="PANTHER" id="PTHR24559:SF444">
    <property type="entry name" value="REVERSE TRANSCRIPTASE DOMAIN-CONTAINING PROTEIN"/>
    <property type="match status" value="1"/>
</dbReference>
<keyword evidence="1" id="KW-0808">Transferase</keyword>
<proteinExistence type="predicted"/>
<dbReference type="InterPro" id="IPR043128">
    <property type="entry name" value="Rev_trsase/Diguanyl_cyclase"/>
</dbReference>
<gene>
    <name evidence="1" type="primary">OSJNBb0091O09.15</name>
</gene>
<reference evidence="2" key="1">
    <citation type="journal article" date="2005" name="Nature">
        <title>The map-based sequence of the rice genome.</title>
        <authorList>
            <consortium name="International rice genome sequencing project (IRGSP)"/>
            <person name="Matsumoto T."/>
            <person name="Wu J."/>
            <person name="Kanamori H."/>
            <person name="Katayose Y."/>
            <person name="Fujisawa M."/>
            <person name="Namiki N."/>
            <person name="Mizuno H."/>
            <person name="Yamamoto K."/>
            <person name="Antonio B.A."/>
            <person name="Baba T."/>
            <person name="Sakata K."/>
            <person name="Nagamura Y."/>
            <person name="Aoki H."/>
            <person name="Arikawa K."/>
            <person name="Arita K."/>
            <person name="Bito T."/>
            <person name="Chiden Y."/>
            <person name="Fujitsuka N."/>
            <person name="Fukunaka R."/>
            <person name="Hamada M."/>
            <person name="Harada C."/>
            <person name="Hayashi A."/>
            <person name="Hijishita S."/>
            <person name="Honda M."/>
            <person name="Hosokawa S."/>
            <person name="Ichikawa Y."/>
            <person name="Idonuma A."/>
            <person name="Iijima M."/>
            <person name="Ikeda M."/>
            <person name="Ikeno M."/>
            <person name="Ito K."/>
            <person name="Ito S."/>
            <person name="Ito T."/>
            <person name="Ito Y."/>
            <person name="Ito Y."/>
            <person name="Iwabuchi A."/>
            <person name="Kamiya K."/>
            <person name="Karasawa W."/>
            <person name="Kurita K."/>
            <person name="Katagiri S."/>
            <person name="Kikuta A."/>
            <person name="Kobayashi H."/>
            <person name="Kobayashi N."/>
            <person name="Machita K."/>
            <person name="Maehara T."/>
            <person name="Masukawa M."/>
            <person name="Mizubayashi T."/>
            <person name="Mukai Y."/>
            <person name="Nagasaki H."/>
            <person name="Nagata Y."/>
            <person name="Naito S."/>
            <person name="Nakashima M."/>
            <person name="Nakama Y."/>
            <person name="Nakamichi Y."/>
            <person name="Nakamura M."/>
            <person name="Meguro A."/>
            <person name="Negishi M."/>
            <person name="Ohta I."/>
            <person name="Ohta T."/>
            <person name="Okamoto M."/>
            <person name="Ono N."/>
            <person name="Saji S."/>
            <person name="Sakaguchi M."/>
            <person name="Sakai K."/>
            <person name="Shibata M."/>
            <person name="Shimokawa T."/>
            <person name="Song J."/>
            <person name="Takazaki Y."/>
            <person name="Terasawa K."/>
            <person name="Tsugane M."/>
            <person name="Tsuji K."/>
            <person name="Ueda S."/>
            <person name="Waki K."/>
            <person name="Yamagata H."/>
            <person name="Yamamoto M."/>
            <person name="Yamamoto S."/>
            <person name="Yamane H."/>
            <person name="Yoshiki S."/>
            <person name="Yoshihara R."/>
            <person name="Yukawa K."/>
            <person name="Zhong H."/>
            <person name="Yano M."/>
            <person name="Yuan Q."/>
            <person name="Ouyang S."/>
            <person name="Liu J."/>
            <person name="Jones K.M."/>
            <person name="Gansberger K."/>
            <person name="Moffat K."/>
            <person name="Hill J."/>
            <person name="Bera J."/>
            <person name="Fadrosh D."/>
            <person name="Jin S."/>
            <person name="Johri S."/>
            <person name="Kim M."/>
            <person name="Overton L."/>
            <person name="Reardon M."/>
            <person name="Tsitrin T."/>
            <person name="Vuong H."/>
            <person name="Weaver B."/>
            <person name="Ciecko A."/>
            <person name="Tallon L."/>
            <person name="Jackson J."/>
            <person name="Pai G."/>
            <person name="Aken S.V."/>
            <person name="Utterback T."/>
            <person name="Reidmuller S."/>
            <person name="Feldblyum T."/>
            <person name="Hsiao J."/>
            <person name="Zismann V."/>
            <person name="Iobst S."/>
            <person name="de Vazeille A.R."/>
            <person name="Buell C.R."/>
            <person name="Ying K."/>
            <person name="Li Y."/>
            <person name="Lu T."/>
            <person name="Huang Y."/>
            <person name="Zhao Q."/>
            <person name="Feng Q."/>
            <person name="Zhang L."/>
            <person name="Zhu J."/>
            <person name="Weng Q."/>
            <person name="Mu J."/>
            <person name="Lu Y."/>
            <person name="Fan D."/>
            <person name="Liu Y."/>
            <person name="Guan J."/>
            <person name="Zhang Y."/>
            <person name="Yu S."/>
            <person name="Liu X."/>
            <person name="Zhang Y."/>
            <person name="Hong G."/>
            <person name="Han B."/>
            <person name="Choisne N."/>
            <person name="Demange N."/>
            <person name="Orjeda G."/>
            <person name="Samain S."/>
            <person name="Cattolico L."/>
            <person name="Pelletier E."/>
            <person name="Couloux A."/>
            <person name="Segurens B."/>
            <person name="Wincker P."/>
            <person name="D'Hont A."/>
            <person name="Scarpelli C."/>
            <person name="Weissenbach J."/>
            <person name="Salanoubat M."/>
            <person name="Quetier F."/>
            <person name="Yu Y."/>
            <person name="Kim H.R."/>
            <person name="Rambo T."/>
            <person name="Currie J."/>
            <person name="Collura K."/>
            <person name="Luo M."/>
            <person name="Yang T."/>
            <person name="Ammiraju J.S.S."/>
            <person name="Engler F."/>
            <person name="Soderlund C."/>
            <person name="Wing R.A."/>
            <person name="Palmer L.E."/>
            <person name="de la Bastide M."/>
            <person name="Spiegel L."/>
            <person name="Nascimento L."/>
            <person name="Zutavern T."/>
            <person name="O'Shaughnessy A."/>
            <person name="Dike S."/>
            <person name="Dedhia N."/>
            <person name="Preston R."/>
            <person name="Balija V."/>
            <person name="McCombie W.R."/>
            <person name="Chow T."/>
            <person name="Chen H."/>
            <person name="Chung M."/>
            <person name="Chen C."/>
            <person name="Shaw J."/>
            <person name="Wu H."/>
            <person name="Hsiao K."/>
            <person name="Chao Y."/>
            <person name="Chu M."/>
            <person name="Cheng C."/>
            <person name="Hour A."/>
            <person name="Lee P."/>
            <person name="Lin S."/>
            <person name="Lin Y."/>
            <person name="Liou J."/>
            <person name="Liu S."/>
            <person name="Hsing Y."/>
            <person name="Raghuvanshi S."/>
            <person name="Mohanty A."/>
            <person name="Bharti A.K."/>
            <person name="Gaur A."/>
            <person name="Gupta V."/>
            <person name="Kumar D."/>
            <person name="Ravi V."/>
            <person name="Vij S."/>
            <person name="Kapur A."/>
            <person name="Khurana P."/>
            <person name="Khurana P."/>
            <person name="Khurana J.P."/>
            <person name="Tyagi A.K."/>
            <person name="Gaikwad K."/>
            <person name="Singh A."/>
            <person name="Dalal V."/>
            <person name="Srivastava S."/>
            <person name="Dixit A."/>
            <person name="Pal A.K."/>
            <person name="Ghazi I.A."/>
            <person name="Yadav M."/>
            <person name="Pandit A."/>
            <person name="Bhargava A."/>
            <person name="Sureshbabu K."/>
            <person name="Batra K."/>
            <person name="Sharma T.R."/>
            <person name="Mohapatra T."/>
            <person name="Singh N.K."/>
            <person name="Messing J."/>
            <person name="Nelson A.B."/>
            <person name="Fuks G."/>
            <person name="Kavchok S."/>
            <person name="Keizer G."/>
            <person name="Linton E."/>
            <person name="Llaca V."/>
            <person name="Song R."/>
            <person name="Tanyolac B."/>
            <person name="Young S."/>
            <person name="Ho-Il K."/>
            <person name="Hahn J.H."/>
            <person name="Sangsakoo G."/>
            <person name="Vanavichit A."/>
            <person name="de Mattos Luiz.A.T."/>
            <person name="Zimmer P.D."/>
            <person name="Malone G."/>
            <person name="Dellagostin O."/>
            <person name="de Oliveira A.C."/>
            <person name="Bevan M."/>
            <person name="Bancroft I."/>
            <person name="Minx P."/>
            <person name="Cordum H."/>
            <person name="Wilson R."/>
            <person name="Cheng Z."/>
            <person name="Jin W."/>
            <person name="Jiang J."/>
            <person name="Leong S.A."/>
            <person name="Iwama H."/>
            <person name="Gojobori T."/>
            <person name="Itoh T."/>
            <person name="Niimura Y."/>
            <person name="Fujii Y."/>
            <person name="Habara T."/>
            <person name="Sakai H."/>
            <person name="Sato Y."/>
            <person name="Wilson G."/>
            <person name="Kumar K."/>
            <person name="McCouch S."/>
            <person name="Juretic N."/>
            <person name="Hoen D."/>
            <person name="Wright S."/>
            <person name="Bruskiewich R."/>
            <person name="Bureau T."/>
            <person name="Miyao A."/>
            <person name="Hirochika H."/>
            <person name="Nishikawa T."/>
            <person name="Kadowaki K."/>
            <person name="Sugiura M."/>
            <person name="Burr B."/>
            <person name="Sasaki T."/>
        </authorList>
    </citation>
    <scope>NUCLEOTIDE SEQUENCE [LARGE SCALE GENOMIC DNA]</scope>
    <source>
        <strain evidence="2">cv. Nipponbare</strain>
    </source>
</reference>
<dbReference type="AlphaFoldDB" id="A0A5S6RAH9"/>
<keyword evidence="1" id="KW-0548">Nucleotidyltransferase</keyword>
<dbReference type="GO" id="GO:0003964">
    <property type="term" value="F:RNA-directed DNA polymerase activity"/>
    <property type="evidence" value="ECO:0007669"/>
    <property type="project" value="UniProtKB-KW"/>
</dbReference>
<accession>A0A5S6RAH9</accession>
<reference evidence="2" key="2">
    <citation type="journal article" date="2008" name="Nucleic Acids Res.">
        <title>The rice annotation project database (RAP-DB): 2008 update.</title>
        <authorList>
            <consortium name="The rice annotation project (RAP)"/>
        </authorList>
    </citation>
    <scope>GENOME REANNOTATION</scope>
    <source>
        <strain evidence="2">cv. Nipponbare</strain>
    </source>
</reference>
<organism evidence="1 2">
    <name type="scientific">Oryza sativa subsp. japonica</name>
    <name type="common">Rice</name>
    <dbReference type="NCBI Taxonomy" id="39947"/>
    <lineage>
        <taxon>Eukaryota</taxon>
        <taxon>Viridiplantae</taxon>
        <taxon>Streptophyta</taxon>
        <taxon>Embryophyta</taxon>
        <taxon>Tracheophyta</taxon>
        <taxon>Spermatophyta</taxon>
        <taxon>Magnoliopsida</taxon>
        <taxon>Liliopsida</taxon>
        <taxon>Poales</taxon>
        <taxon>Poaceae</taxon>
        <taxon>BOP clade</taxon>
        <taxon>Oryzoideae</taxon>
        <taxon>Oryzeae</taxon>
        <taxon>Oryzinae</taxon>
        <taxon>Oryza</taxon>
        <taxon>Oryza sativa</taxon>
    </lineage>
</organism>
<name>A0A5S6RAH9_ORYSJ</name>
<dbReference type="Gene3D" id="3.30.70.270">
    <property type="match status" value="1"/>
</dbReference>
<dbReference type="SUPFAM" id="SSF56672">
    <property type="entry name" value="DNA/RNA polymerases"/>
    <property type="match status" value="1"/>
</dbReference>
<dbReference type="InterPro" id="IPR053134">
    <property type="entry name" value="RNA-dir_DNA_polymerase"/>
</dbReference>
<evidence type="ECO:0000313" key="1">
    <source>
        <dbReference type="EMBL" id="AAL77163.1"/>
    </source>
</evidence>
<evidence type="ECO:0000313" key="2">
    <source>
        <dbReference type="Proteomes" id="UP000000763"/>
    </source>
</evidence>